<evidence type="ECO:0000313" key="12">
    <source>
        <dbReference type="Proteomes" id="UP000325081"/>
    </source>
</evidence>
<comment type="similarity">
    <text evidence="2 8">Belongs to the GMC oxidoreductase family.</text>
</comment>
<comment type="cofactor">
    <cofactor evidence="1 6">
        <name>FAD</name>
        <dbReference type="ChEBI" id="CHEBI:57692"/>
    </cofactor>
</comment>
<feature type="binding site" evidence="6">
    <location>
        <begin position="57"/>
        <end position="58"/>
    </location>
    <ligand>
        <name>FAD</name>
        <dbReference type="ChEBI" id="CHEBI:57692"/>
    </ligand>
</feature>
<keyword evidence="5 6" id="KW-0274">FAD</keyword>
<evidence type="ECO:0000256" key="7">
    <source>
        <dbReference type="PIRSR" id="PIRSR000137-3"/>
    </source>
</evidence>
<reference evidence="12" key="1">
    <citation type="journal article" date="2019" name="Curr. Biol.">
        <title>Genome Sequence of Striga asiatica Provides Insight into the Evolution of Plant Parasitism.</title>
        <authorList>
            <person name="Yoshida S."/>
            <person name="Kim S."/>
            <person name="Wafula E.K."/>
            <person name="Tanskanen J."/>
            <person name="Kim Y.M."/>
            <person name="Honaas L."/>
            <person name="Yang Z."/>
            <person name="Spallek T."/>
            <person name="Conn C.E."/>
            <person name="Ichihashi Y."/>
            <person name="Cheong K."/>
            <person name="Cui S."/>
            <person name="Der J.P."/>
            <person name="Gundlach H."/>
            <person name="Jiao Y."/>
            <person name="Hori C."/>
            <person name="Ishida J.K."/>
            <person name="Kasahara H."/>
            <person name="Kiba T."/>
            <person name="Kim M.S."/>
            <person name="Koo N."/>
            <person name="Laohavisit A."/>
            <person name="Lee Y.H."/>
            <person name="Lumba S."/>
            <person name="McCourt P."/>
            <person name="Mortimer J.C."/>
            <person name="Mutuku J.M."/>
            <person name="Nomura T."/>
            <person name="Sasaki-Sekimoto Y."/>
            <person name="Seto Y."/>
            <person name="Wang Y."/>
            <person name="Wakatake T."/>
            <person name="Sakakibara H."/>
            <person name="Demura T."/>
            <person name="Yamaguchi S."/>
            <person name="Yoneyama K."/>
            <person name="Manabe R.I."/>
            <person name="Nelson D.C."/>
            <person name="Schulman A.H."/>
            <person name="Timko M.P."/>
            <person name="dePamphilis C.W."/>
            <person name="Choi D."/>
            <person name="Shirasu K."/>
        </authorList>
    </citation>
    <scope>NUCLEOTIDE SEQUENCE [LARGE SCALE GENOMIC DNA]</scope>
    <source>
        <strain evidence="12">cv. UVA1</strain>
    </source>
</reference>
<feature type="binding site" evidence="6">
    <location>
        <begin position="534"/>
        <end position="535"/>
    </location>
    <ligand>
        <name>FAD</name>
        <dbReference type="ChEBI" id="CHEBI:57692"/>
    </ligand>
</feature>
<sequence length="560" mass="61453">MHGVQYDHPAQYRYPFIGPASSFSPPPAYDYIIVGGGTAGCPLAATLSRNFTVLLLERGGTPFANANVSFMRNFHIALADISPSSASQMFVSTDGVFNSRARVLGGGTCINAGFYTRASASYVESVGWDAKLVNESYPWVENQIVHRPDLVPWQKTVRDSLIEIGISPFNGFTYDHLYGTKVGGTIFDRFGRRHTAAELLASANPENLHVLVHATVQKIDFDTSGEKPRAIGVTFKDEKGNMHKAYLSNRVGSEIIVSSGAIGSPHLLLLSGIGPKAELEKFGIPVVLDNEHVGKEMADNPLNTIFVPSKTPVKQSLIQTVGITKLGVYIEASSGFGQSSDSIHCDHGIASAEIGQLSTVPPKQRTHESIHNYRKQKRSLPREAFKGGFILEKIASPRSKGQISLLNTNVDDNPSITFNYFSHPEDVERCVDGIRTIKKMLMTKHFASYTQLDQDVVEKLINMSVEANVNLIPRHMNDTKSLEQFCKDTVITIWHYHGGCHVGQVVDSDYKVLGVERLRVVDGSTFRESPGTNPQATVMMMGRYMGVKILRERLGKAAGV</sequence>
<evidence type="ECO:0000256" key="8">
    <source>
        <dbReference type="RuleBase" id="RU003968"/>
    </source>
</evidence>
<feature type="disulfide bond" evidence="7">
    <location>
        <begin position="430"/>
        <end position="486"/>
    </location>
</feature>
<dbReference type="PROSITE" id="PS00623">
    <property type="entry name" value="GMC_OXRED_1"/>
    <property type="match status" value="1"/>
</dbReference>
<dbReference type="SUPFAM" id="SSF54373">
    <property type="entry name" value="FAD-linked reductases, C-terminal domain"/>
    <property type="match status" value="1"/>
</dbReference>
<dbReference type="PIRSF" id="PIRSF000137">
    <property type="entry name" value="Alcohol_oxidase"/>
    <property type="match status" value="1"/>
</dbReference>
<keyword evidence="12" id="KW-1185">Reference proteome</keyword>
<evidence type="ECO:0000256" key="6">
    <source>
        <dbReference type="PIRSR" id="PIRSR000137-2"/>
    </source>
</evidence>
<feature type="binding site" evidence="6">
    <location>
        <position position="103"/>
    </location>
    <ligand>
        <name>FAD</name>
        <dbReference type="ChEBI" id="CHEBI:57692"/>
    </ligand>
</feature>
<comment type="caution">
    <text evidence="11">The sequence shown here is derived from an EMBL/GenBank/DDBJ whole genome shotgun (WGS) entry which is preliminary data.</text>
</comment>
<dbReference type="PROSITE" id="PS00624">
    <property type="entry name" value="GMC_OXRED_2"/>
    <property type="match status" value="1"/>
</dbReference>
<evidence type="ECO:0000256" key="5">
    <source>
        <dbReference type="ARBA" id="ARBA00022827"/>
    </source>
</evidence>
<organism evidence="11 12">
    <name type="scientific">Striga asiatica</name>
    <name type="common">Asiatic witchweed</name>
    <name type="synonym">Buchnera asiatica</name>
    <dbReference type="NCBI Taxonomy" id="4170"/>
    <lineage>
        <taxon>Eukaryota</taxon>
        <taxon>Viridiplantae</taxon>
        <taxon>Streptophyta</taxon>
        <taxon>Embryophyta</taxon>
        <taxon>Tracheophyta</taxon>
        <taxon>Spermatophyta</taxon>
        <taxon>Magnoliopsida</taxon>
        <taxon>eudicotyledons</taxon>
        <taxon>Gunneridae</taxon>
        <taxon>Pentapetalae</taxon>
        <taxon>asterids</taxon>
        <taxon>lamiids</taxon>
        <taxon>Lamiales</taxon>
        <taxon>Orobanchaceae</taxon>
        <taxon>Buchnereae</taxon>
        <taxon>Striga</taxon>
    </lineage>
</organism>
<dbReference type="InterPro" id="IPR012132">
    <property type="entry name" value="GMC_OxRdtase"/>
</dbReference>
<dbReference type="Gene3D" id="3.30.410.40">
    <property type="match status" value="1"/>
</dbReference>
<keyword evidence="7" id="KW-1015">Disulfide bond</keyword>
<protein>
    <submittedName>
        <fullName evidence="11">Oxygen-dependent choline dehydrogenase</fullName>
    </submittedName>
</protein>
<evidence type="ECO:0000313" key="11">
    <source>
        <dbReference type="EMBL" id="GER53518.1"/>
    </source>
</evidence>
<feature type="domain" description="Glucose-methanol-choline oxidoreductase N-terminal" evidence="10">
    <location>
        <begin position="260"/>
        <end position="274"/>
    </location>
</feature>
<dbReference type="Pfam" id="PF05199">
    <property type="entry name" value="GMC_oxred_C"/>
    <property type="match status" value="1"/>
</dbReference>
<dbReference type="GO" id="GO:0050660">
    <property type="term" value="F:flavin adenine dinucleotide binding"/>
    <property type="evidence" value="ECO:0007669"/>
    <property type="project" value="InterPro"/>
</dbReference>
<evidence type="ECO:0000256" key="3">
    <source>
        <dbReference type="ARBA" id="ARBA00022630"/>
    </source>
</evidence>
<evidence type="ECO:0000256" key="4">
    <source>
        <dbReference type="ARBA" id="ARBA00022729"/>
    </source>
</evidence>
<gene>
    <name evidence="11" type="ORF">STAS_31043</name>
</gene>
<feature type="domain" description="Glucose-methanol-choline oxidoreductase N-terminal" evidence="9">
    <location>
        <begin position="101"/>
        <end position="124"/>
    </location>
</feature>
<evidence type="ECO:0000259" key="9">
    <source>
        <dbReference type="PROSITE" id="PS00623"/>
    </source>
</evidence>
<feature type="binding site" evidence="6">
    <location>
        <position position="216"/>
    </location>
    <ligand>
        <name>FAD</name>
        <dbReference type="ChEBI" id="CHEBI:57692"/>
    </ligand>
</feature>
<dbReference type="InterPro" id="IPR000172">
    <property type="entry name" value="GMC_OxRdtase_N"/>
</dbReference>
<name>A0A5A7R7W6_STRAF</name>
<feature type="binding site" evidence="6">
    <location>
        <begin position="494"/>
        <end position="495"/>
    </location>
    <ligand>
        <name>FAD</name>
        <dbReference type="ChEBI" id="CHEBI:57692"/>
    </ligand>
</feature>
<dbReference type="EMBL" id="BKCP01010626">
    <property type="protein sequence ID" value="GER53518.1"/>
    <property type="molecule type" value="Genomic_DNA"/>
</dbReference>
<feature type="binding site" evidence="6">
    <location>
        <position position="523"/>
    </location>
    <ligand>
        <name>FAD</name>
        <dbReference type="ChEBI" id="CHEBI:57692"/>
    </ligand>
</feature>
<evidence type="ECO:0000259" key="10">
    <source>
        <dbReference type="PROSITE" id="PS00624"/>
    </source>
</evidence>
<dbReference type="OrthoDB" id="269227at2759"/>
<evidence type="ECO:0000256" key="2">
    <source>
        <dbReference type="ARBA" id="ARBA00010790"/>
    </source>
</evidence>
<dbReference type="PANTHER" id="PTHR45968:SF5">
    <property type="entry name" value="PROTEIN HOTHEAD"/>
    <property type="match status" value="1"/>
</dbReference>
<dbReference type="GO" id="GO:0016614">
    <property type="term" value="F:oxidoreductase activity, acting on CH-OH group of donors"/>
    <property type="evidence" value="ECO:0007669"/>
    <property type="project" value="InterPro"/>
</dbReference>
<evidence type="ECO:0000256" key="1">
    <source>
        <dbReference type="ARBA" id="ARBA00001974"/>
    </source>
</evidence>
<keyword evidence="4" id="KW-0732">Signal</keyword>
<dbReference type="Pfam" id="PF00732">
    <property type="entry name" value="GMC_oxred_N"/>
    <property type="match status" value="1"/>
</dbReference>
<accession>A0A5A7R7W6</accession>
<dbReference type="Gene3D" id="3.50.50.60">
    <property type="entry name" value="FAD/NAD(P)-binding domain"/>
    <property type="match status" value="1"/>
</dbReference>
<dbReference type="AlphaFoldDB" id="A0A5A7R7W6"/>
<dbReference type="Proteomes" id="UP000325081">
    <property type="component" value="Unassembled WGS sequence"/>
</dbReference>
<dbReference type="InterPro" id="IPR051871">
    <property type="entry name" value="GMC_Oxidoreductase-Related"/>
</dbReference>
<dbReference type="PANTHER" id="PTHR45968">
    <property type="entry name" value="OSJNBA0019K04.7 PROTEIN"/>
    <property type="match status" value="1"/>
</dbReference>
<keyword evidence="3 8" id="KW-0285">Flavoprotein</keyword>
<dbReference type="InterPro" id="IPR007867">
    <property type="entry name" value="GMC_OxRtase_C"/>
</dbReference>
<dbReference type="SUPFAM" id="SSF51905">
    <property type="entry name" value="FAD/NAD(P)-binding domain"/>
    <property type="match status" value="1"/>
</dbReference>
<dbReference type="InterPro" id="IPR036188">
    <property type="entry name" value="FAD/NAD-bd_sf"/>
</dbReference>
<proteinExistence type="inferred from homology"/>